<dbReference type="NCBIfam" id="TIGR02937">
    <property type="entry name" value="sigma70-ECF"/>
    <property type="match status" value="1"/>
</dbReference>
<feature type="domain" description="RNA polymerase sigma-70 region 2" evidence="5">
    <location>
        <begin position="25"/>
        <end position="90"/>
    </location>
</feature>
<name>A0ABQ6FXS1_9CHLR</name>
<keyword evidence="2" id="KW-0805">Transcription regulation</keyword>
<dbReference type="Pfam" id="PF04542">
    <property type="entry name" value="Sigma70_r2"/>
    <property type="match status" value="1"/>
</dbReference>
<sequence length="201" mass="23568">MAPSDLELLERVRAHDAAAFEMLSSRYRTSVYWHVFACVHDADAAEDVAQEVFLLLWLRADQWQGHGTLQGWLLRIAHNQALNYLRSVRRRRQLPLDVPVEFTEDGNEYECIPDWMVDQQNPEPDQLVVQWEHRRLLQELIEGLPAEKREVFRLVHDGDMGLRQVADMLSIPTGTVKSRLHYATRRLARQWSDLNKDEEDL</sequence>
<evidence type="ECO:0000313" key="8">
    <source>
        <dbReference type="Proteomes" id="UP001344906"/>
    </source>
</evidence>
<comment type="caution">
    <text evidence="7">The sequence shown here is derived from an EMBL/GenBank/DDBJ whole genome shotgun (WGS) entry which is preliminary data.</text>
</comment>
<proteinExistence type="inferred from homology"/>
<dbReference type="PANTHER" id="PTHR43133">
    <property type="entry name" value="RNA POLYMERASE ECF-TYPE SIGMA FACTO"/>
    <property type="match status" value="1"/>
</dbReference>
<evidence type="ECO:0000256" key="4">
    <source>
        <dbReference type="ARBA" id="ARBA00023163"/>
    </source>
</evidence>
<gene>
    <name evidence="7" type="ORF">KDH_48740</name>
</gene>
<dbReference type="InterPro" id="IPR039425">
    <property type="entry name" value="RNA_pol_sigma-70-like"/>
</dbReference>
<keyword evidence="3" id="KW-0731">Sigma factor</keyword>
<dbReference type="Pfam" id="PF08281">
    <property type="entry name" value="Sigma70_r4_2"/>
    <property type="match status" value="1"/>
</dbReference>
<reference evidence="7 8" key="1">
    <citation type="submission" date="2023-02" db="EMBL/GenBank/DDBJ databases">
        <title>Dictyobacter halimunensis sp. nov., a new member of the class Ktedonobacteria from forest soil in a geothermal area.</title>
        <authorList>
            <person name="Rachmania M.K."/>
            <person name="Ningsih F."/>
            <person name="Sakai Y."/>
            <person name="Yabe S."/>
            <person name="Yokota A."/>
            <person name="Sjamsuridzal W."/>
        </authorList>
    </citation>
    <scope>NUCLEOTIDE SEQUENCE [LARGE SCALE GENOMIC DNA]</scope>
    <source>
        <strain evidence="7 8">S3.2.2.5</strain>
    </source>
</reference>
<dbReference type="InterPro" id="IPR036388">
    <property type="entry name" value="WH-like_DNA-bd_sf"/>
</dbReference>
<feature type="domain" description="RNA polymerase sigma factor 70 region 4 type 2" evidence="6">
    <location>
        <begin position="135"/>
        <end position="186"/>
    </location>
</feature>
<comment type="similarity">
    <text evidence="1">Belongs to the sigma-70 factor family. ECF subfamily.</text>
</comment>
<dbReference type="EMBL" id="BSRI01000002">
    <property type="protein sequence ID" value="GLV58040.1"/>
    <property type="molecule type" value="Genomic_DNA"/>
</dbReference>
<dbReference type="InterPro" id="IPR013249">
    <property type="entry name" value="RNA_pol_sigma70_r4_t2"/>
</dbReference>
<protein>
    <recommendedName>
        <fullName evidence="9">RNA polymerase sigma factor</fullName>
    </recommendedName>
</protein>
<evidence type="ECO:0008006" key="9">
    <source>
        <dbReference type="Google" id="ProtNLM"/>
    </source>
</evidence>
<dbReference type="PANTHER" id="PTHR43133:SF46">
    <property type="entry name" value="RNA POLYMERASE SIGMA-70 FACTOR ECF SUBFAMILY"/>
    <property type="match status" value="1"/>
</dbReference>
<dbReference type="RefSeq" id="WP_338254135.1">
    <property type="nucleotide sequence ID" value="NZ_BSRI01000002.1"/>
</dbReference>
<dbReference type="SUPFAM" id="SSF88946">
    <property type="entry name" value="Sigma2 domain of RNA polymerase sigma factors"/>
    <property type="match status" value="1"/>
</dbReference>
<dbReference type="Gene3D" id="1.10.1740.10">
    <property type="match status" value="1"/>
</dbReference>
<evidence type="ECO:0000256" key="3">
    <source>
        <dbReference type="ARBA" id="ARBA00023082"/>
    </source>
</evidence>
<evidence type="ECO:0000259" key="6">
    <source>
        <dbReference type="Pfam" id="PF08281"/>
    </source>
</evidence>
<dbReference type="InterPro" id="IPR014284">
    <property type="entry name" value="RNA_pol_sigma-70_dom"/>
</dbReference>
<accession>A0ABQ6FXS1</accession>
<evidence type="ECO:0000256" key="1">
    <source>
        <dbReference type="ARBA" id="ARBA00010641"/>
    </source>
</evidence>
<dbReference type="Proteomes" id="UP001344906">
    <property type="component" value="Unassembled WGS sequence"/>
</dbReference>
<dbReference type="InterPro" id="IPR013325">
    <property type="entry name" value="RNA_pol_sigma_r2"/>
</dbReference>
<keyword evidence="4" id="KW-0804">Transcription</keyword>
<dbReference type="SUPFAM" id="SSF88659">
    <property type="entry name" value="Sigma3 and sigma4 domains of RNA polymerase sigma factors"/>
    <property type="match status" value="1"/>
</dbReference>
<evidence type="ECO:0000256" key="2">
    <source>
        <dbReference type="ARBA" id="ARBA00023015"/>
    </source>
</evidence>
<evidence type="ECO:0000259" key="5">
    <source>
        <dbReference type="Pfam" id="PF04542"/>
    </source>
</evidence>
<organism evidence="7 8">
    <name type="scientific">Dictyobacter halimunensis</name>
    <dbReference type="NCBI Taxonomy" id="3026934"/>
    <lineage>
        <taxon>Bacteria</taxon>
        <taxon>Bacillati</taxon>
        <taxon>Chloroflexota</taxon>
        <taxon>Ktedonobacteria</taxon>
        <taxon>Ktedonobacterales</taxon>
        <taxon>Dictyobacteraceae</taxon>
        <taxon>Dictyobacter</taxon>
    </lineage>
</organism>
<keyword evidence="8" id="KW-1185">Reference proteome</keyword>
<dbReference type="CDD" id="cd06171">
    <property type="entry name" value="Sigma70_r4"/>
    <property type="match status" value="1"/>
</dbReference>
<dbReference type="InterPro" id="IPR013324">
    <property type="entry name" value="RNA_pol_sigma_r3/r4-like"/>
</dbReference>
<evidence type="ECO:0000313" key="7">
    <source>
        <dbReference type="EMBL" id="GLV58040.1"/>
    </source>
</evidence>
<dbReference type="Gene3D" id="1.10.10.10">
    <property type="entry name" value="Winged helix-like DNA-binding domain superfamily/Winged helix DNA-binding domain"/>
    <property type="match status" value="1"/>
</dbReference>
<dbReference type="InterPro" id="IPR007627">
    <property type="entry name" value="RNA_pol_sigma70_r2"/>
</dbReference>